<dbReference type="Pfam" id="PF13392">
    <property type="entry name" value="HNH_3"/>
    <property type="match status" value="1"/>
</dbReference>
<reference evidence="2 3" key="1">
    <citation type="submission" date="2019-03" db="EMBL/GenBank/DDBJ databases">
        <title>Single cell metagenomics reveals metabolic interactions within the superorganism composed of flagellate Streblomastix strix and complex community of Bacteroidetes bacteria on its surface.</title>
        <authorList>
            <person name="Treitli S.C."/>
            <person name="Kolisko M."/>
            <person name="Husnik F."/>
            <person name="Keeling P."/>
            <person name="Hampl V."/>
        </authorList>
    </citation>
    <scope>NUCLEOTIDE SEQUENCE [LARGE SCALE GENOMIC DNA]</scope>
    <source>
        <strain evidence="2">ST1C</strain>
    </source>
</reference>
<dbReference type="EMBL" id="SNRW01011469">
    <property type="protein sequence ID" value="KAA6375108.1"/>
    <property type="molecule type" value="Genomic_DNA"/>
</dbReference>
<dbReference type="AlphaFoldDB" id="A0A5J4UXF2"/>
<evidence type="ECO:0000313" key="2">
    <source>
        <dbReference type="EMBL" id="KAA6375108.1"/>
    </source>
</evidence>
<sequence length="537" mass="63815">MAQTEFVTLKANSEFEISTHEPWVIRRKEDGFIPKFSQTNSGYLQVGIGGQMYLLHRLVAQQFVVNDDLINKTQIDHKNGVKADNSIENLRWVNNSANQKNKSKHNDDIIYEYVDETPDDTINIDDYGTHRFEFYSYSEETGKFYYYNGLRYRLLHVNETKRSGTLFVIAYDSNNHKTETQPIKIRSPAQSHFINQEFKYDFVYQLPDDAIRIETYDSGRTQMKTLLDKDSDSRVIENGDYYTNYLTTDDYTKLWDKYKSWAEDENPDMYKYIIRQEQLNQQIGQVRYGTTPTHQPQSIPQSIQPDRRSTLIQVYQPIRINQQQVSTPFIQPLKPKAKKQAQSITSVNELNELKQQVMDIVSEQEQFNLDNDIDPNTKINVMLQKENVNTKQSFYTSFLNHKFNQKQFKVLDQIAETVNFVDQSLSQWYDQYILQYSELHPQKIYAQHKPKKSKKLTKDELYKEIVVKQFPFKSKYDVIRKANYYDIPTHQTKNQFDIYPQTNTLEPHDYQLKPLSKFERPYFSPNYNSWEIDQQFQ</sequence>
<dbReference type="SUPFAM" id="SSF54060">
    <property type="entry name" value="His-Me finger endonucleases"/>
    <property type="match status" value="1"/>
</dbReference>
<gene>
    <name evidence="2" type="ORF">EZS28_029366</name>
</gene>
<dbReference type="OrthoDB" id="447635at2759"/>
<dbReference type="InterPro" id="IPR003615">
    <property type="entry name" value="HNH_nuc"/>
</dbReference>
<evidence type="ECO:0000259" key="1">
    <source>
        <dbReference type="Pfam" id="PF13392"/>
    </source>
</evidence>
<dbReference type="Proteomes" id="UP000324800">
    <property type="component" value="Unassembled WGS sequence"/>
</dbReference>
<dbReference type="Gene3D" id="3.90.75.20">
    <property type="match status" value="1"/>
</dbReference>
<comment type="caution">
    <text evidence="2">The sequence shown here is derived from an EMBL/GenBank/DDBJ whole genome shotgun (WGS) entry which is preliminary data.</text>
</comment>
<evidence type="ECO:0000313" key="3">
    <source>
        <dbReference type="Proteomes" id="UP000324800"/>
    </source>
</evidence>
<organism evidence="2 3">
    <name type="scientific">Streblomastix strix</name>
    <dbReference type="NCBI Taxonomy" id="222440"/>
    <lineage>
        <taxon>Eukaryota</taxon>
        <taxon>Metamonada</taxon>
        <taxon>Preaxostyla</taxon>
        <taxon>Oxymonadida</taxon>
        <taxon>Streblomastigidae</taxon>
        <taxon>Streblomastix</taxon>
    </lineage>
</organism>
<protein>
    <recommendedName>
        <fullName evidence="1">HNH nuclease domain-containing protein</fullName>
    </recommendedName>
</protein>
<proteinExistence type="predicted"/>
<name>A0A5J4UXF2_9EUKA</name>
<accession>A0A5J4UXF2</accession>
<dbReference type="InterPro" id="IPR044925">
    <property type="entry name" value="His-Me_finger_sf"/>
</dbReference>
<feature type="domain" description="HNH nuclease" evidence="1">
    <location>
        <begin position="53"/>
        <end position="99"/>
    </location>
</feature>